<keyword evidence="2" id="KW-0547">Nucleotide-binding</keyword>
<evidence type="ECO:0000313" key="6">
    <source>
        <dbReference type="Proteomes" id="UP001227964"/>
    </source>
</evidence>
<dbReference type="InterPro" id="IPR050221">
    <property type="entry name" value="26S_Proteasome_ATPase"/>
</dbReference>
<dbReference type="InterPro" id="IPR054472">
    <property type="entry name" value="WHD"/>
</dbReference>
<evidence type="ECO:0000259" key="4">
    <source>
        <dbReference type="SMART" id="SM00382"/>
    </source>
</evidence>
<dbReference type="Pfam" id="PF22977">
    <property type="entry name" value="WHD"/>
    <property type="match status" value="1"/>
</dbReference>
<evidence type="ECO:0000256" key="2">
    <source>
        <dbReference type="ARBA" id="ARBA00022741"/>
    </source>
</evidence>
<dbReference type="RefSeq" id="WP_285393429.1">
    <property type="nucleotide sequence ID" value="NZ_JASSVS010000014.1"/>
</dbReference>
<reference evidence="5 6" key="1">
    <citation type="submission" date="2023-06" db="EMBL/GenBank/DDBJ databases">
        <title>Marinobacter azerbaijanicus a moderately halophilic, isolated from Urmia Lake in Azerbaijan region of Iran.</title>
        <authorList>
            <person name="Sanchez-Porro C."/>
            <person name="Aghdam E.M."/>
            <person name="Saheb S.M."/>
            <person name="Tarhriz V."/>
            <person name="Kazemi E."/>
            <person name="Ammozegar M.A."/>
            <person name="Ventosa A."/>
            <person name="Hejazi M.S."/>
        </authorList>
    </citation>
    <scope>NUCLEOTIDE SEQUENCE [LARGE SCALE GENOMIC DNA]</scope>
    <source>
        <strain evidence="5 6">TBZ242</strain>
    </source>
</reference>
<dbReference type="SMART" id="SM00382">
    <property type="entry name" value="AAA"/>
    <property type="match status" value="1"/>
</dbReference>
<comment type="similarity">
    <text evidence="1">Belongs to the AAA ATPase family.</text>
</comment>
<evidence type="ECO:0000256" key="3">
    <source>
        <dbReference type="ARBA" id="ARBA00022840"/>
    </source>
</evidence>
<comment type="caution">
    <text evidence="5">The sequence shown here is derived from an EMBL/GenBank/DDBJ whole genome shotgun (WGS) entry which is preliminary data.</text>
</comment>
<dbReference type="Pfam" id="PF00004">
    <property type="entry name" value="AAA"/>
    <property type="match status" value="1"/>
</dbReference>
<dbReference type="SUPFAM" id="SSF52540">
    <property type="entry name" value="P-loop containing nucleoside triphosphate hydrolases"/>
    <property type="match status" value="1"/>
</dbReference>
<proteinExistence type="inferred from homology"/>
<dbReference type="InterPro" id="IPR003593">
    <property type="entry name" value="AAA+_ATPase"/>
</dbReference>
<sequence length="701" mass="78803">MTQQETLDGYQNDQDYLTDVLQLITLQMEQAVARFRAVRGDHNREGFLGLFLNDEDIDRNLAQLRETGNSPATPESIRQLRQQIILQTRATPRKLLPQRLAEALGLGQQETDLVLYLLAGEADPRFARVWAFLQDDVQRRYLTPGLVEQLSDLPRSDSSATGIRAMLSPDAPLIRHRVISVSEPRRPLLERPLKLDDRVVDFLLGRDALDHRLAGYLELLPYPQPRLRPTLTEALKCLAGNPGSTQSLPPLQLTGEPGQDHDLWLARKRGQNLLRVRTEKWIETSEWQESLYVLRREQRLHNALVSVPRSEQASPEQLSALLEALPDDLILQTETPGAPSPVVEILLPGPSPEIRELAWKQHLPGHWLALQPAGLIPELAQRYRLTPARIAGISQRLSHHLQLNPDFHGEDLKALCKSAAAESMTSGAQRMKSGQGWSQLVLPKASKGLLEELILRASHQQQVLRNWGMDQLFGQQPGLSALFVGPSGTGKTLAAGVVARELGLELYRIDLATVVSKYIGETEKNLQSIFDHAARADVVLFFDEADALFGKRSEVRDAHDRYANIETSYLLQKIEAHTGVCILASNLAQNIDDAFMRRIQVVVEFPFPGPKERERIWHQLLTTSAPIREDLDLPFLARQFELTGANIKSILLLAGCYAAGEQQSIGMEHLVRAIAREYNKLGKPLSKSLFGPYYNRLRQWE</sequence>
<gene>
    <name evidence="5" type="ORF">QPM17_20555</name>
</gene>
<evidence type="ECO:0000313" key="5">
    <source>
        <dbReference type="EMBL" id="MDL0433540.1"/>
    </source>
</evidence>
<keyword evidence="3 5" id="KW-0067">ATP-binding</keyword>
<dbReference type="Proteomes" id="UP001227964">
    <property type="component" value="Unassembled WGS sequence"/>
</dbReference>
<keyword evidence="6" id="KW-1185">Reference proteome</keyword>
<dbReference type="PANTHER" id="PTHR23073">
    <property type="entry name" value="26S PROTEASOME REGULATORY SUBUNIT"/>
    <property type="match status" value="1"/>
</dbReference>
<name>A0ABT7IHC7_9GAMM</name>
<dbReference type="CDD" id="cd19481">
    <property type="entry name" value="RecA-like_protease"/>
    <property type="match status" value="1"/>
</dbReference>
<dbReference type="InterPro" id="IPR027417">
    <property type="entry name" value="P-loop_NTPase"/>
</dbReference>
<dbReference type="InterPro" id="IPR003959">
    <property type="entry name" value="ATPase_AAA_core"/>
</dbReference>
<dbReference type="GO" id="GO:0005524">
    <property type="term" value="F:ATP binding"/>
    <property type="evidence" value="ECO:0007669"/>
    <property type="project" value="UniProtKB-KW"/>
</dbReference>
<feature type="domain" description="AAA+ ATPase" evidence="4">
    <location>
        <begin position="477"/>
        <end position="609"/>
    </location>
</feature>
<accession>A0ABT7IHC7</accession>
<dbReference type="EMBL" id="JASSVS010000014">
    <property type="protein sequence ID" value="MDL0433540.1"/>
    <property type="molecule type" value="Genomic_DNA"/>
</dbReference>
<dbReference type="Gene3D" id="3.40.50.300">
    <property type="entry name" value="P-loop containing nucleotide triphosphate hydrolases"/>
    <property type="match status" value="1"/>
</dbReference>
<protein>
    <submittedName>
        <fullName evidence="5">ATP-binding protein</fullName>
    </submittedName>
</protein>
<organism evidence="5 6">
    <name type="scientific">Marinobacter azerbaijanicus</name>
    <dbReference type="NCBI Taxonomy" id="3050455"/>
    <lineage>
        <taxon>Bacteria</taxon>
        <taxon>Pseudomonadati</taxon>
        <taxon>Pseudomonadota</taxon>
        <taxon>Gammaproteobacteria</taxon>
        <taxon>Pseudomonadales</taxon>
        <taxon>Marinobacteraceae</taxon>
        <taxon>Marinobacter</taxon>
    </lineage>
</organism>
<evidence type="ECO:0000256" key="1">
    <source>
        <dbReference type="ARBA" id="ARBA00006914"/>
    </source>
</evidence>